<feature type="chain" id="PRO_5037181388" evidence="1">
    <location>
        <begin position="20"/>
        <end position="43"/>
    </location>
</feature>
<dbReference type="WBParaSite" id="ACRNAN_scaffold13012.g8474.t1">
    <property type="protein sequence ID" value="ACRNAN_scaffold13012.g8474.t1"/>
    <property type="gene ID" value="ACRNAN_scaffold13012.g8474"/>
</dbReference>
<sequence>MKHLGLILILCIMYKGVSCFSGDLVVELNSDLVKASSEFTWNN</sequence>
<evidence type="ECO:0000313" key="2">
    <source>
        <dbReference type="Proteomes" id="UP000887540"/>
    </source>
</evidence>
<reference evidence="3" key="1">
    <citation type="submission" date="2022-11" db="UniProtKB">
        <authorList>
            <consortium name="WormBaseParasite"/>
        </authorList>
    </citation>
    <scope>IDENTIFICATION</scope>
</reference>
<evidence type="ECO:0000313" key="3">
    <source>
        <dbReference type="WBParaSite" id="ACRNAN_scaffold13012.g8474.t1"/>
    </source>
</evidence>
<evidence type="ECO:0000256" key="1">
    <source>
        <dbReference type="SAM" id="SignalP"/>
    </source>
</evidence>
<protein>
    <submittedName>
        <fullName evidence="3">Uncharacterized protein</fullName>
    </submittedName>
</protein>
<proteinExistence type="predicted"/>
<accession>A0A914CQ25</accession>
<keyword evidence="2" id="KW-1185">Reference proteome</keyword>
<dbReference type="AlphaFoldDB" id="A0A914CQ25"/>
<name>A0A914CQ25_9BILA</name>
<dbReference type="Proteomes" id="UP000887540">
    <property type="component" value="Unplaced"/>
</dbReference>
<organism evidence="2 3">
    <name type="scientific">Acrobeloides nanus</name>
    <dbReference type="NCBI Taxonomy" id="290746"/>
    <lineage>
        <taxon>Eukaryota</taxon>
        <taxon>Metazoa</taxon>
        <taxon>Ecdysozoa</taxon>
        <taxon>Nematoda</taxon>
        <taxon>Chromadorea</taxon>
        <taxon>Rhabditida</taxon>
        <taxon>Tylenchina</taxon>
        <taxon>Cephalobomorpha</taxon>
        <taxon>Cephaloboidea</taxon>
        <taxon>Cephalobidae</taxon>
        <taxon>Acrobeloides</taxon>
    </lineage>
</organism>
<feature type="signal peptide" evidence="1">
    <location>
        <begin position="1"/>
        <end position="19"/>
    </location>
</feature>
<keyword evidence="1" id="KW-0732">Signal</keyword>